<name>A0A663MTG4_ATHCN</name>
<dbReference type="InterPro" id="IPR027417">
    <property type="entry name" value="P-loop_NTPase"/>
</dbReference>
<dbReference type="AlphaFoldDB" id="A0A663MTG4"/>
<dbReference type="GO" id="GO:0008146">
    <property type="term" value="F:sulfotransferase activity"/>
    <property type="evidence" value="ECO:0007669"/>
    <property type="project" value="InterPro"/>
</dbReference>
<evidence type="ECO:0000256" key="1">
    <source>
        <dbReference type="ARBA" id="ARBA00005771"/>
    </source>
</evidence>
<keyword evidence="6" id="KW-1185">Reference proteome</keyword>
<dbReference type="EC" id="2.8.2.-" evidence="3"/>
<dbReference type="GeneID" id="113478350"/>
<dbReference type="Proteomes" id="UP000472269">
    <property type="component" value="Unplaced"/>
</dbReference>
<feature type="domain" description="Sulfotransferase" evidence="4">
    <location>
        <begin position="57"/>
        <end position="298"/>
    </location>
</feature>
<reference evidence="5" key="1">
    <citation type="submission" date="2025-08" db="UniProtKB">
        <authorList>
            <consortium name="Ensembl"/>
        </authorList>
    </citation>
    <scope>IDENTIFICATION</scope>
</reference>
<evidence type="ECO:0000313" key="5">
    <source>
        <dbReference type="Ensembl" id="ENSACUP00000015134.1"/>
    </source>
</evidence>
<protein>
    <recommendedName>
        <fullName evidence="3">Sulfotransferase</fullName>
        <ecNumber evidence="3">2.8.2.-</ecNumber>
    </recommendedName>
</protein>
<reference evidence="5" key="2">
    <citation type="submission" date="2025-09" db="UniProtKB">
        <authorList>
            <consortium name="Ensembl"/>
        </authorList>
    </citation>
    <scope>IDENTIFICATION</scope>
</reference>
<proteinExistence type="inferred from homology"/>
<dbReference type="RefSeq" id="XP_026701292.1">
    <property type="nucleotide sequence ID" value="XM_026845491.1"/>
</dbReference>
<organism evidence="5 6">
    <name type="scientific">Athene cunicularia</name>
    <name type="common">Burrowing owl</name>
    <name type="synonym">Speotyto cunicularia</name>
    <dbReference type="NCBI Taxonomy" id="194338"/>
    <lineage>
        <taxon>Eukaryota</taxon>
        <taxon>Metazoa</taxon>
        <taxon>Chordata</taxon>
        <taxon>Craniata</taxon>
        <taxon>Vertebrata</taxon>
        <taxon>Euteleostomi</taxon>
        <taxon>Archelosauria</taxon>
        <taxon>Archosauria</taxon>
        <taxon>Dinosauria</taxon>
        <taxon>Saurischia</taxon>
        <taxon>Theropoda</taxon>
        <taxon>Coelurosauria</taxon>
        <taxon>Aves</taxon>
        <taxon>Neognathae</taxon>
        <taxon>Neoaves</taxon>
        <taxon>Telluraves</taxon>
        <taxon>Strigiformes</taxon>
        <taxon>Strigidae</taxon>
        <taxon>Athene</taxon>
    </lineage>
</organism>
<dbReference type="Ensembl" id="ENSACUT00000016157.1">
    <property type="protein sequence ID" value="ENSACUP00000015134.1"/>
    <property type="gene ID" value="ENSACUG00000010196.1"/>
</dbReference>
<dbReference type="PANTHER" id="PTHR11783">
    <property type="entry name" value="SULFOTRANSFERASE SULT"/>
    <property type="match status" value="1"/>
</dbReference>
<sequence length="312" mass="36260">MEKPRKKFTDIIDKAIAAANKMDRDELLFSYKGILYPVTFCSPDVFRAMETLEVRSDDIILAGYPKTGTNWLGQILNDLVAIFEKKIQNKESSMNDEEQEFPYLEIGDAGKYERMNKLPSRRILFTHLLPENLPRSIFKNKAKILLLIRNPKDVATSFYYFSNGMSPLPSYETWDDFFIAFMTKKMPWGCYFEYLSKWNKYADDENVMTITYEELKENPVLGVKNIAAFFGISLTEKELQDVVERSSFQSMKKNSQKTHGTFGNVFFRKGGVSDWKNLFTEDQNEKMDKAFEERVGGTKLGIKLKYEVYCKA</sequence>
<dbReference type="OrthoDB" id="205623at2759"/>
<keyword evidence="2 3" id="KW-0808">Transferase</keyword>
<dbReference type="Pfam" id="PF00685">
    <property type="entry name" value="Sulfotransfer_1"/>
    <property type="match status" value="1"/>
</dbReference>
<evidence type="ECO:0000256" key="2">
    <source>
        <dbReference type="ARBA" id="ARBA00022679"/>
    </source>
</evidence>
<comment type="similarity">
    <text evidence="1 3">Belongs to the sulfotransferase 1 family.</text>
</comment>
<dbReference type="Gene3D" id="3.40.50.300">
    <property type="entry name" value="P-loop containing nucleotide triphosphate hydrolases"/>
    <property type="match status" value="1"/>
</dbReference>
<evidence type="ECO:0000313" key="6">
    <source>
        <dbReference type="Proteomes" id="UP000472269"/>
    </source>
</evidence>
<dbReference type="KEGG" id="acun:113478350"/>
<gene>
    <name evidence="5" type="primary">LOC113478350</name>
</gene>
<dbReference type="InterPro" id="IPR000863">
    <property type="entry name" value="Sulfotransferase_dom"/>
</dbReference>
<evidence type="ECO:0000256" key="3">
    <source>
        <dbReference type="RuleBase" id="RU361155"/>
    </source>
</evidence>
<dbReference type="SUPFAM" id="SSF52540">
    <property type="entry name" value="P-loop containing nucleoside triphosphate hydrolases"/>
    <property type="match status" value="1"/>
</dbReference>
<evidence type="ECO:0000259" key="4">
    <source>
        <dbReference type="Pfam" id="PF00685"/>
    </source>
</evidence>
<dbReference type="OMA" id="WGCYFEY"/>
<accession>A0A663MTG4</accession>